<protein>
    <submittedName>
        <fullName evidence="1">Uncharacterized protein</fullName>
    </submittedName>
</protein>
<sequence length="123" mass="13579">MPSLNLNLVAPSTHHVNSQCYDKRECSALAGYAVLSASSFSPLVHVTQIHVRLIQVVTLTTDSNTTWRIFYPSFYNPVNKSPQSDSRIERIIRSVPLPLLSEEGGLKLLKGNLSQNPTSTNTV</sequence>
<accession>K9G7T3</accession>
<evidence type="ECO:0000313" key="1">
    <source>
        <dbReference type="EMBL" id="EKV17404.1"/>
    </source>
</evidence>
<dbReference type="OrthoDB" id="3922101at2759"/>
<dbReference type="AlphaFoldDB" id="K9G7T3"/>
<gene>
    <name evidence="1" type="ORF">PDIG_15280</name>
</gene>
<dbReference type="HOGENOM" id="CLU_2016025_0_0_1"/>
<organism evidence="1 2">
    <name type="scientific">Penicillium digitatum (strain PHI26 / CECT 20796)</name>
    <name type="common">Green mold</name>
    <dbReference type="NCBI Taxonomy" id="1170229"/>
    <lineage>
        <taxon>Eukaryota</taxon>
        <taxon>Fungi</taxon>
        <taxon>Dikarya</taxon>
        <taxon>Ascomycota</taxon>
        <taxon>Pezizomycotina</taxon>
        <taxon>Eurotiomycetes</taxon>
        <taxon>Eurotiomycetidae</taxon>
        <taxon>Eurotiales</taxon>
        <taxon>Aspergillaceae</taxon>
        <taxon>Penicillium</taxon>
    </lineage>
</organism>
<dbReference type="STRING" id="1170229.K9G7T3"/>
<dbReference type="InParanoid" id="K9G7T3"/>
<comment type="caution">
    <text evidence="1">The sequence shown here is derived from an EMBL/GenBank/DDBJ whole genome shotgun (WGS) entry which is preliminary data.</text>
</comment>
<keyword evidence="2" id="KW-1185">Reference proteome</keyword>
<proteinExistence type="predicted"/>
<reference evidence="2" key="1">
    <citation type="journal article" date="2012" name="BMC Genomics">
        <title>Genome sequence of the necrotrophic fungus Penicillium digitatum, the main postharvest pathogen of citrus.</title>
        <authorList>
            <person name="Marcet-Houben M."/>
            <person name="Ballester A.-R."/>
            <person name="de la Fuente B."/>
            <person name="Harries E."/>
            <person name="Marcos J.F."/>
            <person name="Gonzalez-Candelas L."/>
            <person name="Gabaldon T."/>
        </authorList>
    </citation>
    <scope>NUCLEOTIDE SEQUENCE [LARGE SCALE GENOMIC DNA]</scope>
    <source>
        <strain evidence="2">PHI26 / CECT 20796</strain>
    </source>
</reference>
<evidence type="ECO:0000313" key="2">
    <source>
        <dbReference type="Proteomes" id="UP000009882"/>
    </source>
</evidence>
<name>K9G7T3_PEND2</name>
<dbReference type="Proteomes" id="UP000009882">
    <property type="component" value="Unassembled WGS sequence"/>
</dbReference>
<dbReference type="EMBL" id="AKCT01000066">
    <property type="protein sequence ID" value="EKV17404.1"/>
    <property type="molecule type" value="Genomic_DNA"/>
</dbReference>